<dbReference type="Proteomes" id="UP000054279">
    <property type="component" value="Unassembled WGS sequence"/>
</dbReference>
<keyword evidence="2" id="KW-0812">Transmembrane</keyword>
<dbReference type="AlphaFoldDB" id="A0A0C9VA94"/>
<evidence type="ECO:0000313" key="3">
    <source>
        <dbReference type="EMBL" id="KIJ38447.1"/>
    </source>
</evidence>
<reference evidence="3 4" key="1">
    <citation type="submission" date="2014-06" db="EMBL/GenBank/DDBJ databases">
        <title>Evolutionary Origins and Diversification of the Mycorrhizal Mutualists.</title>
        <authorList>
            <consortium name="DOE Joint Genome Institute"/>
            <consortium name="Mycorrhizal Genomics Consortium"/>
            <person name="Kohler A."/>
            <person name="Kuo A."/>
            <person name="Nagy L.G."/>
            <person name="Floudas D."/>
            <person name="Copeland A."/>
            <person name="Barry K.W."/>
            <person name="Cichocki N."/>
            <person name="Veneault-Fourrey C."/>
            <person name="LaButti K."/>
            <person name="Lindquist E.A."/>
            <person name="Lipzen A."/>
            <person name="Lundell T."/>
            <person name="Morin E."/>
            <person name="Murat C."/>
            <person name="Riley R."/>
            <person name="Ohm R."/>
            <person name="Sun H."/>
            <person name="Tunlid A."/>
            <person name="Henrissat B."/>
            <person name="Grigoriev I.V."/>
            <person name="Hibbett D.S."/>
            <person name="Martin F."/>
        </authorList>
    </citation>
    <scope>NUCLEOTIDE SEQUENCE [LARGE SCALE GENOMIC DNA]</scope>
    <source>
        <strain evidence="3 4">SS14</strain>
    </source>
</reference>
<sequence>MSSSAFSRVFSFFKRSADATQVTTIATEQVPCTLPTSPPATYAAYHQSRTTTNVMDEFFGAGAMDAHPHTSLPPYRSSSDSQSSRYSAAPPPYAPYGHEVVETGPGVYAVQEPPTLARVLFYYGFLFFPFWLIAISILFSPLRPTEDWEAGKNEDEKAELLKTLRASEKKWALRSLYAITTLFVVIVLIVVIIKFAVNH</sequence>
<evidence type="ECO:0000313" key="4">
    <source>
        <dbReference type="Proteomes" id="UP000054279"/>
    </source>
</evidence>
<evidence type="ECO:0000256" key="2">
    <source>
        <dbReference type="SAM" id="Phobius"/>
    </source>
</evidence>
<proteinExistence type="predicted"/>
<evidence type="ECO:0000256" key="1">
    <source>
        <dbReference type="SAM" id="MobiDB-lite"/>
    </source>
</evidence>
<dbReference type="EMBL" id="KN837160">
    <property type="protein sequence ID" value="KIJ38447.1"/>
    <property type="molecule type" value="Genomic_DNA"/>
</dbReference>
<keyword evidence="4" id="KW-1185">Reference proteome</keyword>
<name>A0A0C9VA94_SPHS4</name>
<accession>A0A0C9VA94</accession>
<gene>
    <name evidence="3" type="ORF">M422DRAFT_781384</name>
</gene>
<organism evidence="3 4">
    <name type="scientific">Sphaerobolus stellatus (strain SS14)</name>
    <dbReference type="NCBI Taxonomy" id="990650"/>
    <lineage>
        <taxon>Eukaryota</taxon>
        <taxon>Fungi</taxon>
        <taxon>Dikarya</taxon>
        <taxon>Basidiomycota</taxon>
        <taxon>Agaricomycotina</taxon>
        <taxon>Agaricomycetes</taxon>
        <taxon>Phallomycetidae</taxon>
        <taxon>Geastrales</taxon>
        <taxon>Sphaerobolaceae</taxon>
        <taxon>Sphaerobolus</taxon>
    </lineage>
</organism>
<feature type="transmembrane region" description="Helical" evidence="2">
    <location>
        <begin position="176"/>
        <end position="197"/>
    </location>
</feature>
<dbReference type="OrthoDB" id="3358294at2759"/>
<feature type="compositionally biased region" description="Low complexity" evidence="1">
    <location>
        <begin position="72"/>
        <end position="88"/>
    </location>
</feature>
<keyword evidence="2" id="KW-0472">Membrane</keyword>
<protein>
    <submittedName>
        <fullName evidence="3">Unplaced genomic scaffold SPHSTscaffold_85, whole genome shotgun sequence</fullName>
    </submittedName>
</protein>
<feature type="transmembrane region" description="Helical" evidence="2">
    <location>
        <begin position="120"/>
        <end position="139"/>
    </location>
</feature>
<feature type="region of interest" description="Disordered" evidence="1">
    <location>
        <begin position="70"/>
        <end position="89"/>
    </location>
</feature>
<keyword evidence="2" id="KW-1133">Transmembrane helix</keyword>
<dbReference type="HOGENOM" id="CLU_103448_0_1_1"/>